<reference evidence="8" key="3">
    <citation type="submission" date="2010-08" db="EMBL/GenBank/DDBJ databases">
        <authorList>
            <person name="Durkin A.S."/>
            <person name="Nelson K.E."/>
            <person name="Morrison M."/>
            <person name="Forsberg C.W."/>
            <person name="Wilson D.B."/>
            <person name="Russell J.B."/>
            <person name="Cann I.K.O."/>
            <person name="Mackie R.I."/>
            <person name="White B.A."/>
        </authorList>
    </citation>
    <scope>NUCLEOTIDE SEQUENCE</scope>
    <source>
        <strain evidence="8">S85</strain>
    </source>
</reference>
<dbReference type="GO" id="GO:0031119">
    <property type="term" value="P:tRNA pseudouridine synthesis"/>
    <property type="evidence" value="ECO:0007669"/>
    <property type="project" value="UniProtKB-UniRule"/>
</dbReference>
<evidence type="ECO:0000256" key="5">
    <source>
        <dbReference type="HAMAP-Rule" id="MF_01080"/>
    </source>
</evidence>
<keyword evidence="4 5" id="KW-0413">Isomerase</keyword>
<dbReference type="KEGG" id="fsc:FSU_2845"/>
<dbReference type="RefSeq" id="WP_014546936.1">
    <property type="nucleotide sequence ID" value="NC_013410.1"/>
</dbReference>
<organism evidence="8 9">
    <name type="scientific">Fibrobacter succinogenes (strain ATCC 19169 / S85)</name>
    <dbReference type="NCBI Taxonomy" id="59374"/>
    <lineage>
        <taxon>Bacteria</taxon>
        <taxon>Pseudomonadati</taxon>
        <taxon>Fibrobacterota</taxon>
        <taxon>Fibrobacteria</taxon>
        <taxon>Fibrobacterales</taxon>
        <taxon>Fibrobacteraceae</taxon>
        <taxon>Fibrobacter</taxon>
    </lineage>
</organism>
<dbReference type="EMBL" id="CP002158">
    <property type="protein sequence ID" value="ADL25014.1"/>
    <property type="molecule type" value="Genomic_DNA"/>
</dbReference>
<reference evidence="9" key="2">
    <citation type="submission" date="2010-08" db="EMBL/GenBank/DDBJ databases">
        <title>Complete sequence of Fibrobacter succinogenes subsp. succinogenes S85.</title>
        <authorList>
            <person name="Durkin A.S."/>
            <person name="Nelson K.E."/>
            <person name="Morrison M."/>
            <person name="Forsberg C.W."/>
            <person name="Wilson D.B."/>
            <person name="Russell J.B."/>
            <person name="Cann I.K.O."/>
            <person name="Mackie R.I."/>
            <person name="White B.A."/>
        </authorList>
    </citation>
    <scope>NUCLEOTIDE SEQUENCE [LARGE SCALE GENOMIC DNA]</scope>
    <source>
        <strain evidence="9">ATCC 19169 / S85</strain>
    </source>
</reference>
<comment type="function">
    <text evidence="5">Responsible for synthesis of pseudouridine from uracil-55 in the psi GC loop of transfer RNAs.</text>
</comment>
<dbReference type="InterPro" id="IPR014780">
    <property type="entry name" value="tRNA_psdUridine_synth_TruB"/>
</dbReference>
<keyword evidence="3 5" id="KW-0819">tRNA processing</keyword>
<dbReference type="InterPro" id="IPR002501">
    <property type="entry name" value="PsdUridine_synth_N"/>
</dbReference>
<dbReference type="GO" id="GO:0003723">
    <property type="term" value="F:RNA binding"/>
    <property type="evidence" value="ECO:0007669"/>
    <property type="project" value="InterPro"/>
</dbReference>
<dbReference type="Proteomes" id="UP000000517">
    <property type="component" value="Chromosome"/>
</dbReference>
<dbReference type="PANTHER" id="PTHR13767:SF2">
    <property type="entry name" value="PSEUDOURIDYLATE SYNTHASE TRUB1"/>
    <property type="match status" value="1"/>
</dbReference>
<dbReference type="PATRIC" id="fig|59374.8.peg.2725"/>
<proteinExistence type="inferred from homology"/>
<evidence type="ECO:0000256" key="2">
    <source>
        <dbReference type="ARBA" id="ARBA00005642"/>
    </source>
</evidence>
<evidence type="ECO:0000259" key="6">
    <source>
        <dbReference type="Pfam" id="PF01509"/>
    </source>
</evidence>
<reference evidence="7 10" key="1">
    <citation type="submission" date="2009-10" db="EMBL/GenBank/DDBJ databases">
        <title>Complete sequence of Fibrobacter succinogenes subsp. succinogenes S85.</title>
        <authorList>
            <consortium name="US DOE Joint Genome Institute"/>
            <person name="Lucas S."/>
            <person name="Copeland A."/>
            <person name="Lapidus A."/>
            <person name="Glavina del Rio T."/>
            <person name="Tice H."/>
            <person name="Bruce D."/>
            <person name="Goodwin L."/>
            <person name="Pitluck S."/>
            <person name="Chertkov O."/>
            <person name="Detter J.C."/>
            <person name="Han C."/>
            <person name="Tapia R."/>
            <person name="Larimer F."/>
            <person name="Land M."/>
            <person name="Hauser L."/>
            <person name="Kyrpides N."/>
            <person name="Mikhailova N."/>
            <person name="Weimer P.J."/>
            <person name="Stevenson D.M."/>
            <person name="Boyum J."/>
            <person name="Brumm P.I."/>
            <person name="Mead D."/>
        </authorList>
    </citation>
    <scope>NUCLEOTIDE SEQUENCE [LARGE SCALE GENOMIC DNA]</scope>
    <source>
        <strain evidence="10">ATCC 19169 / S85</strain>
        <strain evidence="7">S85</strain>
    </source>
</reference>
<name>C9RKT6_FIBSS</name>
<evidence type="ECO:0000313" key="8">
    <source>
        <dbReference type="EMBL" id="ADL25014.1"/>
    </source>
</evidence>
<dbReference type="Pfam" id="PF01509">
    <property type="entry name" value="TruB_N"/>
    <property type="match status" value="1"/>
</dbReference>
<protein>
    <recommendedName>
        <fullName evidence="5">tRNA pseudouridine synthase B</fullName>
        <ecNumber evidence="5">5.4.99.25</ecNumber>
    </recommendedName>
    <alternativeName>
        <fullName evidence="5">tRNA pseudouridine(55) synthase</fullName>
        <shortName evidence="5">Psi55 synthase</shortName>
    </alternativeName>
    <alternativeName>
        <fullName evidence="5">tRNA pseudouridylate synthase</fullName>
    </alternativeName>
    <alternativeName>
        <fullName evidence="5">tRNA-uridine isomerase</fullName>
    </alternativeName>
</protein>
<dbReference type="eggNOG" id="COG0130">
    <property type="taxonomic scope" value="Bacteria"/>
</dbReference>
<feature type="active site" description="Nucleophile" evidence="5">
    <location>
        <position position="40"/>
    </location>
</feature>
<dbReference type="GO" id="GO:0160148">
    <property type="term" value="F:tRNA pseudouridine(55) synthase activity"/>
    <property type="evidence" value="ECO:0007669"/>
    <property type="project" value="UniProtKB-EC"/>
</dbReference>
<dbReference type="GO" id="GO:1990481">
    <property type="term" value="P:mRNA pseudouridine synthesis"/>
    <property type="evidence" value="ECO:0007669"/>
    <property type="project" value="TreeGrafter"/>
</dbReference>
<dbReference type="SUPFAM" id="SSF55120">
    <property type="entry name" value="Pseudouridine synthase"/>
    <property type="match status" value="1"/>
</dbReference>
<dbReference type="InterPro" id="IPR020103">
    <property type="entry name" value="PsdUridine_synth_cat_dom_sf"/>
</dbReference>
<comment type="catalytic activity">
    <reaction evidence="1 5">
        <text>uridine(55) in tRNA = pseudouridine(55) in tRNA</text>
        <dbReference type="Rhea" id="RHEA:42532"/>
        <dbReference type="Rhea" id="RHEA-COMP:10101"/>
        <dbReference type="Rhea" id="RHEA-COMP:10102"/>
        <dbReference type="ChEBI" id="CHEBI:65314"/>
        <dbReference type="ChEBI" id="CHEBI:65315"/>
        <dbReference type="EC" id="5.4.99.25"/>
    </reaction>
</comment>
<comment type="similarity">
    <text evidence="2 5">Belongs to the pseudouridine synthase TruB family. Type 1 subfamily.</text>
</comment>
<dbReference type="HOGENOM" id="CLU_032087_0_0_0"/>
<dbReference type="OrthoDB" id="9802309at2"/>
<dbReference type="NCBIfam" id="TIGR00431">
    <property type="entry name" value="TruB"/>
    <property type="match status" value="1"/>
</dbReference>
<keyword evidence="10" id="KW-1185">Reference proteome</keyword>
<dbReference type="AlphaFoldDB" id="C9RKT6"/>
<dbReference type="HAMAP" id="MF_01080">
    <property type="entry name" value="TruB_bact"/>
    <property type="match status" value="1"/>
</dbReference>
<evidence type="ECO:0000313" key="9">
    <source>
        <dbReference type="Proteomes" id="UP000000517"/>
    </source>
</evidence>
<dbReference type="EMBL" id="CP001792">
    <property type="protein sequence ID" value="ACX75884.1"/>
    <property type="molecule type" value="Genomic_DNA"/>
</dbReference>
<dbReference type="PANTHER" id="PTHR13767">
    <property type="entry name" value="TRNA-PSEUDOURIDINE SYNTHASE"/>
    <property type="match status" value="1"/>
</dbReference>
<evidence type="ECO:0000256" key="4">
    <source>
        <dbReference type="ARBA" id="ARBA00023235"/>
    </source>
</evidence>
<evidence type="ECO:0000256" key="3">
    <source>
        <dbReference type="ARBA" id="ARBA00022694"/>
    </source>
</evidence>
<dbReference type="Gene3D" id="3.30.2350.10">
    <property type="entry name" value="Pseudouridine synthase"/>
    <property type="match status" value="1"/>
</dbReference>
<dbReference type="EC" id="5.4.99.25" evidence="5"/>
<sequence length="318" mass="34813">MSSSGFVLLDKIAGETSFKALFPLKRVFCTKRVGHAGTLDLRASGLIIAATGRATRLLPYIEAKDKCYTFRLHLGYETDTLEWDGKVVEQDKMGCHPGAEGDRIQCGVPSVTRADLEAVLPQFIGDIDQVPPNYSAVKIDGHRASDLANRGREIELKPRRIHIESLKVVGEGLVTEGCTGKSFATFDLECNCSKGTYIRSLGRDLARALGTCGCVSMIRRHRIGDVTVDRAVRGDALTPEHLLPVDQVLDFPVVRLNDDQVKAIRLGNWVPWRTPVENLSTTPGAEKFVFTADKDGAVIGLGVYDPGRICPKFFLGDD</sequence>
<evidence type="ECO:0000313" key="7">
    <source>
        <dbReference type="EMBL" id="ACX75884.1"/>
    </source>
</evidence>
<dbReference type="KEGG" id="fsu:Fisuc_2298"/>
<dbReference type="Proteomes" id="UP000001497">
    <property type="component" value="Chromosome"/>
</dbReference>
<dbReference type="STRING" id="59374.FSU_2845"/>
<accession>C9RKT6</accession>
<evidence type="ECO:0000256" key="1">
    <source>
        <dbReference type="ARBA" id="ARBA00000385"/>
    </source>
</evidence>
<gene>
    <name evidence="5 8" type="primary">truB</name>
    <name evidence="7" type="ordered locus">Fisuc_2298</name>
    <name evidence="8" type="ordered locus">FSU_2845</name>
</gene>
<evidence type="ECO:0000313" key="10">
    <source>
        <dbReference type="Proteomes" id="UP000001497"/>
    </source>
</evidence>
<feature type="domain" description="Pseudouridine synthase II N-terminal" evidence="6">
    <location>
        <begin position="25"/>
        <end position="198"/>
    </location>
</feature>